<reference evidence="3 4" key="1">
    <citation type="submission" date="2019-01" db="EMBL/GenBank/DDBJ databases">
        <title>Draft genome sequences of three monokaryotic isolates of the white-rot basidiomycete fungus Dichomitus squalens.</title>
        <authorList>
            <consortium name="DOE Joint Genome Institute"/>
            <person name="Lopez S.C."/>
            <person name="Andreopoulos B."/>
            <person name="Pangilinan J."/>
            <person name="Lipzen A."/>
            <person name="Riley R."/>
            <person name="Ahrendt S."/>
            <person name="Ng V."/>
            <person name="Barry K."/>
            <person name="Daum C."/>
            <person name="Grigoriev I.V."/>
            <person name="Hilden K.S."/>
            <person name="Makela M.R."/>
            <person name="de Vries R.P."/>
        </authorList>
    </citation>
    <scope>NUCLEOTIDE SEQUENCE [LARGE SCALE GENOMIC DNA]</scope>
    <source>
        <strain evidence="3 4">CBS 464.89</strain>
        <strain evidence="2">OM18370.1</strain>
    </source>
</reference>
<feature type="region of interest" description="Disordered" evidence="1">
    <location>
        <begin position="31"/>
        <end position="61"/>
    </location>
</feature>
<dbReference type="Proteomes" id="UP000292957">
    <property type="component" value="Unassembled WGS sequence"/>
</dbReference>
<keyword evidence="4" id="KW-1185">Reference proteome</keyword>
<dbReference type="STRING" id="114155.A0A4Q9Q7G7"/>
<evidence type="ECO:0000313" key="2">
    <source>
        <dbReference type="EMBL" id="TBU33525.1"/>
    </source>
</evidence>
<proteinExistence type="predicted"/>
<dbReference type="OMA" id="SPDRTQF"/>
<sequence length="135" mass="14935">MSSTPFRKSRHSLETFDKLFERAFAPRNTLDLTPLSLTDDVKRPTVLGPSPPSPDRTQFYSPVLSEFPIDSHEDSLDSIWDEVRHAKEVELASSPSKVKSLDGAVTSGSSQSPTLRPASGQQSPGRKRVAKKRSR</sequence>
<protein>
    <submittedName>
        <fullName evidence="3">Uncharacterized protein</fullName>
    </submittedName>
</protein>
<name>A0A4Q9Q7G7_9APHY</name>
<accession>A0A4Q9Q7G7</accession>
<dbReference type="EMBL" id="ML143391">
    <property type="protein sequence ID" value="TBU33525.1"/>
    <property type="molecule type" value="Genomic_DNA"/>
</dbReference>
<evidence type="ECO:0000313" key="4">
    <source>
        <dbReference type="Proteomes" id="UP000292082"/>
    </source>
</evidence>
<dbReference type="AlphaFoldDB" id="A0A4Q9Q7G7"/>
<evidence type="ECO:0000313" key="3">
    <source>
        <dbReference type="EMBL" id="TBU62936.1"/>
    </source>
</evidence>
<dbReference type="EMBL" id="ML145091">
    <property type="protein sequence ID" value="TBU62936.1"/>
    <property type="molecule type" value="Genomic_DNA"/>
</dbReference>
<dbReference type="OrthoDB" id="2752400at2759"/>
<gene>
    <name evidence="3" type="ORF">BD310DRAFT_917453</name>
    <name evidence="2" type="ORF">BD311DRAFT_652654</name>
</gene>
<feature type="compositionally biased region" description="Basic residues" evidence="1">
    <location>
        <begin position="125"/>
        <end position="135"/>
    </location>
</feature>
<dbReference type="Proteomes" id="UP000292082">
    <property type="component" value="Unassembled WGS sequence"/>
</dbReference>
<feature type="compositionally biased region" description="Polar residues" evidence="1">
    <location>
        <begin position="106"/>
        <end position="124"/>
    </location>
</feature>
<evidence type="ECO:0000256" key="1">
    <source>
        <dbReference type="SAM" id="MobiDB-lite"/>
    </source>
</evidence>
<organism evidence="3 4">
    <name type="scientific">Dichomitus squalens</name>
    <dbReference type="NCBI Taxonomy" id="114155"/>
    <lineage>
        <taxon>Eukaryota</taxon>
        <taxon>Fungi</taxon>
        <taxon>Dikarya</taxon>
        <taxon>Basidiomycota</taxon>
        <taxon>Agaricomycotina</taxon>
        <taxon>Agaricomycetes</taxon>
        <taxon>Polyporales</taxon>
        <taxon>Polyporaceae</taxon>
        <taxon>Dichomitus</taxon>
    </lineage>
</organism>
<feature type="region of interest" description="Disordered" evidence="1">
    <location>
        <begin position="91"/>
        <end position="135"/>
    </location>
</feature>